<name>A0AAV2SI02_MEGNR</name>
<feature type="compositionally biased region" description="Polar residues" evidence="1">
    <location>
        <begin position="31"/>
        <end position="44"/>
    </location>
</feature>
<sequence>SSTSGYNYTSRSLKHVAKEPSEHHIMRESHSTSFNPPSSRGRMSTSDAVETCIILSNFCSDLGLLGPTLEEVCKRALSDKENIAFFFKDTEVRETMELVSLKLEKLKSKSSNELHKEKYRMGLAKIEKLLEA</sequence>
<evidence type="ECO:0000313" key="2">
    <source>
        <dbReference type="EMBL" id="CAL4189081.1"/>
    </source>
</evidence>
<comment type="caution">
    <text evidence="2">The sequence shown here is derived from an EMBL/GenBank/DDBJ whole genome shotgun (WGS) entry which is preliminary data.</text>
</comment>
<feature type="compositionally biased region" description="Polar residues" evidence="1">
    <location>
        <begin position="1"/>
        <end position="11"/>
    </location>
</feature>
<feature type="region of interest" description="Disordered" evidence="1">
    <location>
        <begin position="1"/>
        <end position="44"/>
    </location>
</feature>
<evidence type="ECO:0000256" key="1">
    <source>
        <dbReference type="SAM" id="MobiDB-lite"/>
    </source>
</evidence>
<feature type="non-terminal residue" evidence="2">
    <location>
        <position position="1"/>
    </location>
</feature>
<keyword evidence="3" id="KW-1185">Reference proteome</keyword>
<evidence type="ECO:0000313" key="3">
    <source>
        <dbReference type="Proteomes" id="UP001497623"/>
    </source>
</evidence>
<proteinExistence type="predicted"/>
<organism evidence="2 3">
    <name type="scientific">Meganyctiphanes norvegica</name>
    <name type="common">Northern krill</name>
    <name type="synonym">Thysanopoda norvegica</name>
    <dbReference type="NCBI Taxonomy" id="48144"/>
    <lineage>
        <taxon>Eukaryota</taxon>
        <taxon>Metazoa</taxon>
        <taxon>Ecdysozoa</taxon>
        <taxon>Arthropoda</taxon>
        <taxon>Crustacea</taxon>
        <taxon>Multicrustacea</taxon>
        <taxon>Malacostraca</taxon>
        <taxon>Eumalacostraca</taxon>
        <taxon>Eucarida</taxon>
        <taxon>Euphausiacea</taxon>
        <taxon>Euphausiidae</taxon>
        <taxon>Meganyctiphanes</taxon>
    </lineage>
</organism>
<dbReference type="Proteomes" id="UP001497623">
    <property type="component" value="Unassembled WGS sequence"/>
</dbReference>
<feature type="compositionally biased region" description="Basic and acidic residues" evidence="1">
    <location>
        <begin position="16"/>
        <end position="30"/>
    </location>
</feature>
<protein>
    <submittedName>
        <fullName evidence="2">Uncharacterized protein</fullName>
    </submittedName>
</protein>
<reference evidence="2 3" key="1">
    <citation type="submission" date="2024-05" db="EMBL/GenBank/DDBJ databases">
        <authorList>
            <person name="Wallberg A."/>
        </authorList>
    </citation>
    <scope>NUCLEOTIDE SEQUENCE [LARGE SCALE GENOMIC DNA]</scope>
</reference>
<dbReference type="AlphaFoldDB" id="A0AAV2SI02"/>
<dbReference type="EMBL" id="CAXKWB010065770">
    <property type="protein sequence ID" value="CAL4189081.1"/>
    <property type="molecule type" value="Genomic_DNA"/>
</dbReference>
<accession>A0AAV2SI02</accession>
<gene>
    <name evidence="2" type="ORF">MNOR_LOCUS36359</name>
</gene>